<feature type="non-terminal residue" evidence="1">
    <location>
        <position position="1"/>
    </location>
</feature>
<protein>
    <submittedName>
        <fullName evidence="1">7207_t:CDS:1</fullName>
    </submittedName>
</protein>
<evidence type="ECO:0000313" key="1">
    <source>
        <dbReference type="EMBL" id="CAG8714101.1"/>
    </source>
</evidence>
<dbReference type="EMBL" id="CAJVPW010026964">
    <property type="protein sequence ID" value="CAG8714101.1"/>
    <property type="molecule type" value="Genomic_DNA"/>
</dbReference>
<organism evidence="1 2">
    <name type="scientific">Cetraspora pellucida</name>
    <dbReference type="NCBI Taxonomy" id="1433469"/>
    <lineage>
        <taxon>Eukaryota</taxon>
        <taxon>Fungi</taxon>
        <taxon>Fungi incertae sedis</taxon>
        <taxon>Mucoromycota</taxon>
        <taxon>Glomeromycotina</taxon>
        <taxon>Glomeromycetes</taxon>
        <taxon>Diversisporales</taxon>
        <taxon>Gigasporaceae</taxon>
        <taxon>Cetraspora</taxon>
    </lineage>
</organism>
<evidence type="ECO:0000313" key="2">
    <source>
        <dbReference type="Proteomes" id="UP000789366"/>
    </source>
</evidence>
<sequence length="47" mass="5390">SKIILLSPVSLQPIGRENPENGLNYIQFLVDGLSHNERKELSTYLHR</sequence>
<name>A0ACA9PK21_9GLOM</name>
<feature type="non-terminal residue" evidence="1">
    <location>
        <position position="47"/>
    </location>
</feature>
<accession>A0ACA9PK21</accession>
<gene>
    <name evidence="1" type="ORF">SPELUC_LOCUS11999</name>
</gene>
<reference evidence="1" key="1">
    <citation type="submission" date="2021-06" db="EMBL/GenBank/DDBJ databases">
        <authorList>
            <person name="Kallberg Y."/>
            <person name="Tangrot J."/>
            <person name="Rosling A."/>
        </authorList>
    </citation>
    <scope>NUCLEOTIDE SEQUENCE</scope>
    <source>
        <strain evidence="1">28 12/20/2015</strain>
    </source>
</reference>
<proteinExistence type="predicted"/>
<keyword evidence="2" id="KW-1185">Reference proteome</keyword>
<dbReference type="Proteomes" id="UP000789366">
    <property type="component" value="Unassembled WGS sequence"/>
</dbReference>
<comment type="caution">
    <text evidence="1">The sequence shown here is derived from an EMBL/GenBank/DDBJ whole genome shotgun (WGS) entry which is preliminary data.</text>
</comment>